<dbReference type="AlphaFoldDB" id="A0AAF0BWQ2"/>
<name>A0AAF0BWQ2_9ACTN</name>
<gene>
    <name evidence="2" type="ORF">PO878_06275</name>
</gene>
<evidence type="ECO:0000313" key="2">
    <source>
        <dbReference type="EMBL" id="WCO68333.1"/>
    </source>
</evidence>
<organism evidence="2 3">
    <name type="scientific">Iamia majanohamensis</name>
    <dbReference type="NCBI Taxonomy" id="467976"/>
    <lineage>
        <taxon>Bacteria</taxon>
        <taxon>Bacillati</taxon>
        <taxon>Actinomycetota</taxon>
        <taxon>Acidimicrobiia</taxon>
        <taxon>Acidimicrobiales</taxon>
        <taxon>Iamiaceae</taxon>
        <taxon>Iamia</taxon>
    </lineage>
</organism>
<feature type="transmembrane region" description="Helical" evidence="1">
    <location>
        <begin position="71"/>
        <end position="92"/>
    </location>
</feature>
<keyword evidence="3" id="KW-1185">Reference proteome</keyword>
<accession>A0AAF0BWQ2</accession>
<feature type="transmembrane region" description="Helical" evidence="1">
    <location>
        <begin position="42"/>
        <end position="64"/>
    </location>
</feature>
<evidence type="ECO:0000313" key="3">
    <source>
        <dbReference type="Proteomes" id="UP001216390"/>
    </source>
</evidence>
<dbReference type="EMBL" id="CP116942">
    <property type="protein sequence ID" value="WCO68333.1"/>
    <property type="molecule type" value="Genomic_DNA"/>
</dbReference>
<evidence type="ECO:0000256" key="1">
    <source>
        <dbReference type="SAM" id="Phobius"/>
    </source>
</evidence>
<dbReference type="RefSeq" id="WP_272737850.1">
    <property type="nucleotide sequence ID" value="NZ_CP116942.1"/>
</dbReference>
<keyword evidence="1" id="KW-1133">Transmembrane helix</keyword>
<keyword evidence="1" id="KW-0812">Transmembrane</keyword>
<dbReference type="Proteomes" id="UP001216390">
    <property type="component" value="Chromosome"/>
</dbReference>
<keyword evidence="1" id="KW-0472">Membrane</keyword>
<protein>
    <recommendedName>
        <fullName evidence="4">Transmembrane protein</fullName>
    </recommendedName>
</protein>
<sequence>MAPTLARSRVPALALAGWTLLTWTTRVPLFLTDDALGAGEKVAATLPVLVFVVLALVTGVAVLARHDRAPLAAAVLAGWSLAYWLVRLPLILVNEHPAAFYVAHAVLAVVAGALSVWTLVRLAGEGVLPRPGGLRPSGR</sequence>
<proteinExistence type="predicted"/>
<evidence type="ECO:0008006" key="4">
    <source>
        <dbReference type="Google" id="ProtNLM"/>
    </source>
</evidence>
<feature type="transmembrane region" description="Helical" evidence="1">
    <location>
        <begin position="98"/>
        <end position="120"/>
    </location>
</feature>
<dbReference type="KEGG" id="ima:PO878_06275"/>
<reference evidence="2" key="1">
    <citation type="submission" date="2023-01" db="EMBL/GenBank/DDBJ databases">
        <title>The diversity of Class Acidimicrobiia in South China Sea sediment environments and the proposal of Iamia marina sp. nov., a novel species of the genus Iamia.</title>
        <authorList>
            <person name="He Y."/>
            <person name="Tian X."/>
        </authorList>
    </citation>
    <scope>NUCLEOTIDE SEQUENCE</scope>
    <source>
        <strain evidence="2">DSM 19957</strain>
    </source>
</reference>